<dbReference type="AlphaFoldDB" id="A0A6P1VWA8"/>
<evidence type="ECO:0000313" key="2">
    <source>
        <dbReference type="EMBL" id="QHV95656.1"/>
    </source>
</evidence>
<dbReference type="Proteomes" id="UP000464577">
    <property type="component" value="Chromosome"/>
</dbReference>
<dbReference type="KEGG" id="senf:GJR95_11855"/>
<dbReference type="EMBL" id="CP045997">
    <property type="protein sequence ID" value="QHV95656.1"/>
    <property type="molecule type" value="Genomic_DNA"/>
</dbReference>
<sequence length="147" mass="15866">MTIKTICYVLFLPLLTLAIGCGKKGDSTNGNVDPRDQYVGTYNVTLTEGPPKMRTLKTSIKFSKSSTTGSYLVLTDYAGDNIVELSSSHINLYKHSVNQDAFGDNKDIFSRYGSGDFNGSTVKMTTYTGGNSDGGADVKCDYVGTKQ</sequence>
<feature type="signal peptide" evidence="1">
    <location>
        <begin position="1"/>
        <end position="18"/>
    </location>
</feature>
<evidence type="ECO:0000313" key="3">
    <source>
        <dbReference type="Proteomes" id="UP000464577"/>
    </source>
</evidence>
<reference evidence="2 3" key="1">
    <citation type="submission" date="2019-11" db="EMBL/GenBank/DDBJ databases">
        <title>Spirosoma endbachense sp. nov., isolated from a natural salt meadow.</title>
        <authorList>
            <person name="Rojas J."/>
            <person name="Ambika Manirajan B."/>
            <person name="Ratering S."/>
            <person name="Suarez C."/>
            <person name="Geissler-Plaum R."/>
            <person name="Schnell S."/>
        </authorList>
    </citation>
    <scope>NUCLEOTIDE SEQUENCE [LARGE SCALE GENOMIC DNA]</scope>
    <source>
        <strain evidence="2 3">I-24</strain>
    </source>
</reference>
<dbReference type="PROSITE" id="PS51257">
    <property type="entry name" value="PROKAR_LIPOPROTEIN"/>
    <property type="match status" value="1"/>
</dbReference>
<evidence type="ECO:0000256" key="1">
    <source>
        <dbReference type="SAM" id="SignalP"/>
    </source>
</evidence>
<name>A0A6P1VWA8_9BACT</name>
<feature type="chain" id="PRO_5026889561" description="Lipocalin-like domain-containing protein" evidence="1">
    <location>
        <begin position="19"/>
        <end position="147"/>
    </location>
</feature>
<evidence type="ECO:0008006" key="4">
    <source>
        <dbReference type="Google" id="ProtNLM"/>
    </source>
</evidence>
<gene>
    <name evidence="2" type="ORF">GJR95_11855</name>
</gene>
<organism evidence="2 3">
    <name type="scientific">Spirosoma endbachense</name>
    <dbReference type="NCBI Taxonomy" id="2666025"/>
    <lineage>
        <taxon>Bacteria</taxon>
        <taxon>Pseudomonadati</taxon>
        <taxon>Bacteroidota</taxon>
        <taxon>Cytophagia</taxon>
        <taxon>Cytophagales</taxon>
        <taxon>Cytophagaceae</taxon>
        <taxon>Spirosoma</taxon>
    </lineage>
</organism>
<accession>A0A6P1VWA8</accession>
<keyword evidence="3" id="KW-1185">Reference proteome</keyword>
<keyword evidence="1" id="KW-0732">Signal</keyword>
<proteinExistence type="predicted"/>
<protein>
    <recommendedName>
        <fullName evidence="4">Lipocalin-like domain-containing protein</fullName>
    </recommendedName>
</protein>